<keyword evidence="1" id="KW-1133">Transmembrane helix</keyword>
<sequence length="558" mass="61399">MEASIRGERKKVVVVAVLLVTVFLSLWWGATYLAPNDRNDQAALFFAERLQKIESEEIVVVEGTSYTVHGGSIATSSALRNEIKYRVLSLAYLKILTERSPFLSLAGTDPRKLTDALSQLADTAASLAAIQESSSDNAFVSSALYPLSFLTALAEAEQARLTFLVSGRDTDADNYASTLARSANQYKRDLITFKKAFEQAVPVSVRPYATEQEIISRENSLKALDDLYAAMTQTQSLIERRARCIRGKTARCNTEDEAFAQLPTVSYSPPSSDAVALASRVRGIIENSGVEIPSHDNPMVTLGSSVCIKDSASTGLFFVLSEKGTIHVGDIRLLKTDTYRSTPFYKYFYDRNVAYVPTYPFSYYKCPEIAEDVGRFLAVRAVRMFAYQTPLSSLSPTSDAKTLGALERKLASSTLIHESDAIEYLALAQKIAAQQALPPEMALSIASLSLQTRDRSAGFDHTIDRMAQVEKINLSLLQKRVPVDLAAPYLFFVRSGFPSLLLAGNTSATEQRLQMFPPNDVPLSQQPFTAFSSLADNPDAVAEVEKGMKFFETLHNEP</sequence>
<feature type="transmembrane region" description="Helical" evidence="1">
    <location>
        <begin position="12"/>
        <end position="30"/>
    </location>
</feature>
<dbReference type="Proteomes" id="UP000177652">
    <property type="component" value="Unassembled WGS sequence"/>
</dbReference>
<evidence type="ECO:0000313" key="2">
    <source>
        <dbReference type="EMBL" id="OGG65924.1"/>
    </source>
</evidence>
<evidence type="ECO:0000313" key="3">
    <source>
        <dbReference type="Proteomes" id="UP000177652"/>
    </source>
</evidence>
<proteinExistence type="predicted"/>
<comment type="caution">
    <text evidence="2">The sequence shown here is derived from an EMBL/GenBank/DDBJ whole genome shotgun (WGS) entry which is preliminary data.</text>
</comment>
<gene>
    <name evidence="2" type="ORF">A3D71_04115</name>
</gene>
<protein>
    <submittedName>
        <fullName evidence="2">Uncharacterized protein</fullName>
    </submittedName>
</protein>
<organism evidence="2 3">
    <name type="scientific">Candidatus Kaiserbacteria bacterium RIFCSPHIGHO2_02_FULL_55_20</name>
    <dbReference type="NCBI Taxonomy" id="1798497"/>
    <lineage>
        <taxon>Bacteria</taxon>
        <taxon>Candidatus Kaiseribacteriota</taxon>
    </lineage>
</organism>
<reference evidence="2 3" key="1">
    <citation type="journal article" date="2016" name="Nat. Commun.">
        <title>Thousands of microbial genomes shed light on interconnected biogeochemical processes in an aquifer system.</title>
        <authorList>
            <person name="Anantharaman K."/>
            <person name="Brown C.T."/>
            <person name="Hug L.A."/>
            <person name="Sharon I."/>
            <person name="Castelle C.J."/>
            <person name="Probst A.J."/>
            <person name="Thomas B.C."/>
            <person name="Singh A."/>
            <person name="Wilkins M.J."/>
            <person name="Karaoz U."/>
            <person name="Brodie E.L."/>
            <person name="Williams K.H."/>
            <person name="Hubbard S.S."/>
            <person name="Banfield J.F."/>
        </authorList>
    </citation>
    <scope>NUCLEOTIDE SEQUENCE [LARGE SCALE GENOMIC DNA]</scope>
</reference>
<keyword evidence="1" id="KW-0812">Transmembrane</keyword>
<name>A0A1F6DWW5_9BACT</name>
<evidence type="ECO:0000256" key="1">
    <source>
        <dbReference type="SAM" id="Phobius"/>
    </source>
</evidence>
<accession>A0A1F6DWW5</accession>
<dbReference type="AlphaFoldDB" id="A0A1F6DWW5"/>
<dbReference type="EMBL" id="MFLK01000026">
    <property type="protein sequence ID" value="OGG65924.1"/>
    <property type="molecule type" value="Genomic_DNA"/>
</dbReference>
<dbReference type="STRING" id="1798497.A3D71_04115"/>
<keyword evidence="1" id="KW-0472">Membrane</keyword>